<dbReference type="AlphaFoldDB" id="A0A6J2JLK0"/>
<dbReference type="GeneID" id="114243004"/>
<proteinExistence type="inferred from homology"/>
<evidence type="ECO:0000256" key="1">
    <source>
        <dbReference type="ARBA" id="ARBA00009431"/>
    </source>
</evidence>
<dbReference type="KEGG" id="bman:114243004"/>
<evidence type="ECO:0000256" key="3">
    <source>
        <dbReference type="ARBA" id="ARBA00022670"/>
    </source>
</evidence>
<protein>
    <submittedName>
        <fullName evidence="8">Retinoid-inducible serine carboxypeptidase-like</fullName>
    </submittedName>
</protein>
<keyword evidence="3" id="KW-0645">Protease</keyword>
<keyword evidence="5" id="KW-0378">Hydrolase</keyword>
<dbReference type="Gene3D" id="3.40.50.1820">
    <property type="entry name" value="alpha/beta hydrolase"/>
    <property type="match status" value="1"/>
</dbReference>
<reference evidence="8" key="1">
    <citation type="submission" date="2025-08" db="UniProtKB">
        <authorList>
            <consortium name="RefSeq"/>
        </authorList>
    </citation>
    <scope>IDENTIFICATION</scope>
    <source>
        <tissue evidence="8">Silk gland</tissue>
    </source>
</reference>
<dbReference type="GO" id="GO:0004185">
    <property type="term" value="F:serine-type carboxypeptidase activity"/>
    <property type="evidence" value="ECO:0007669"/>
    <property type="project" value="InterPro"/>
</dbReference>
<dbReference type="PANTHER" id="PTHR11802">
    <property type="entry name" value="SERINE PROTEASE FAMILY S10 SERINE CARBOXYPEPTIDASE"/>
    <property type="match status" value="1"/>
</dbReference>
<dbReference type="OrthoDB" id="443318at2759"/>
<sequence length="461" mass="52878">MISSRCAVRLIVVNRFRAVPKRTCKLGSACVYFVKHTMLVKLFFCFFATFCIASQFAPEENPYLRAVNENYLAQNSIHDYVEVRPGAHLFYWFFYADGTKKDASRKPLIIWVQGGPGFAASGVGNFGEFGPLTMDMQPRNHTWVKGRNLLLIDHPVGAGFSYVTSKDLFVKTDQQMAIDLSRAIKQFFKKHKVFRKTPAYVIGQSYGGKLCPRLAVYLYTAIKKKSLKMNFKGIGIGGGWVNPKESTLVTPRFLYHTGAIDRDLYLSSSRIAHELISLMDKNDYIQAHEVDFMLFKKLNEDEFLNFNNIYGLSPYPALVKLNLYVNQYVKPTLKLVNQTINWLYLNTDVYDSLKGSLLVPSFSFLEKILSKTNLKVVIYNGNFDVVTPLAGASNWVHKLNWPLKENFTKAVRHHIRGTNNGYYKEMEQLSFWSVFRAGHWVPEDNPEAMEHILKYLLTENN</sequence>
<dbReference type="InterPro" id="IPR001563">
    <property type="entry name" value="Peptidase_S10"/>
</dbReference>
<keyword evidence="4" id="KW-0732">Signal</keyword>
<name>A0A6J2JLK0_BOMMA</name>
<evidence type="ECO:0000256" key="2">
    <source>
        <dbReference type="ARBA" id="ARBA00022645"/>
    </source>
</evidence>
<evidence type="ECO:0000256" key="4">
    <source>
        <dbReference type="ARBA" id="ARBA00022729"/>
    </source>
</evidence>
<accession>A0A6J2JLK0</accession>
<dbReference type="PANTHER" id="PTHR11802:SF3">
    <property type="entry name" value="RETINOID-INDUCIBLE SERINE CARBOXYPEPTIDASE"/>
    <property type="match status" value="1"/>
</dbReference>
<dbReference type="InterPro" id="IPR029058">
    <property type="entry name" value="AB_hydrolase_fold"/>
</dbReference>
<dbReference type="RefSeq" id="XP_028030168.1">
    <property type="nucleotide sequence ID" value="XM_028174367.1"/>
</dbReference>
<organism evidence="7 8">
    <name type="scientific">Bombyx mandarina</name>
    <name type="common">Wild silk moth</name>
    <name type="synonym">Wild silkworm</name>
    <dbReference type="NCBI Taxonomy" id="7092"/>
    <lineage>
        <taxon>Eukaryota</taxon>
        <taxon>Metazoa</taxon>
        <taxon>Ecdysozoa</taxon>
        <taxon>Arthropoda</taxon>
        <taxon>Hexapoda</taxon>
        <taxon>Insecta</taxon>
        <taxon>Pterygota</taxon>
        <taxon>Neoptera</taxon>
        <taxon>Endopterygota</taxon>
        <taxon>Lepidoptera</taxon>
        <taxon>Glossata</taxon>
        <taxon>Ditrysia</taxon>
        <taxon>Bombycoidea</taxon>
        <taxon>Bombycidae</taxon>
        <taxon>Bombycinae</taxon>
        <taxon>Bombyx</taxon>
    </lineage>
</organism>
<keyword evidence="6" id="KW-0325">Glycoprotein</keyword>
<evidence type="ECO:0000313" key="8">
    <source>
        <dbReference type="RefSeq" id="XP_028030168.1"/>
    </source>
</evidence>
<comment type="similarity">
    <text evidence="1">Belongs to the peptidase S10 family.</text>
</comment>
<keyword evidence="7" id="KW-1185">Reference proteome</keyword>
<gene>
    <name evidence="8" type="primary">LOC114243004</name>
</gene>
<dbReference type="Proteomes" id="UP000504629">
    <property type="component" value="Unplaced"/>
</dbReference>
<dbReference type="Pfam" id="PF00450">
    <property type="entry name" value="Peptidase_S10"/>
    <property type="match status" value="1"/>
</dbReference>
<dbReference type="PRINTS" id="PR00724">
    <property type="entry name" value="CRBOXYPTASEC"/>
</dbReference>
<dbReference type="SUPFAM" id="SSF53474">
    <property type="entry name" value="alpha/beta-Hydrolases"/>
    <property type="match status" value="1"/>
</dbReference>
<keyword evidence="2" id="KW-0121">Carboxypeptidase</keyword>
<evidence type="ECO:0000256" key="5">
    <source>
        <dbReference type="ARBA" id="ARBA00022801"/>
    </source>
</evidence>
<evidence type="ECO:0000256" key="6">
    <source>
        <dbReference type="ARBA" id="ARBA00023180"/>
    </source>
</evidence>
<evidence type="ECO:0000313" key="7">
    <source>
        <dbReference type="Proteomes" id="UP000504629"/>
    </source>
</evidence>
<dbReference type="GO" id="GO:0006508">
    <property type="term" value="P:proteolysis"/>
    <property type="evidence" value="ECO:0007669"/>
    <property type="project" value="UniProtKB-KW"/>
</dbReference>